<dbReference type="EMBL" id="CDMY01000802">
    <property type="protein sequence ID" value="CEM34069.1"/>
    <property type="molecule type" value="Genomic_DNA"/>
</dbReference>
<reference evidence="3 4" key="1">
    <citation type="submission" date="2014-11" db="EMBL/GenBank/DDBJ databases">
        <authorList>
            <person name="Zhu J."/>
            <person name="Qi W."/>
            <person name="Song R."/>
        </authorList>
    </citation>
    <scope>NUCLEOTIDE SEQUENCE [LARGE SCALE GENOMIC DNA]</scope>
</reference>
<feature type="chain" id="PRO_5005190468" evidence="2">
    <location>
        <begin position="23"/>
        <end position="719"/>
    </location>
</feature>
<keyword evidence="4" id="KW-1185">Reference proteome</keyword>
<name>A0A0G4GTJ5_VITBC</name>
<dbReference type="InParanoid" id="A0A0G4GTJ5"/>
<evidence type="ECO:0000313" key="3">
    <source>
        <dbReference type="EMBL" id="CEM34069.1"/>
    </source>
</evidence>
<evidence type="ECO:0000256" key="1">
    <source>
        <dbReference type="SAM" id="MobiDB-lite"/>
    </source>
</evidence>
<dbReference type="AlphaFoldDB" id="A0A0G4GTJ5"/>
<dbReference type="Proteomes" id="UP000041254">
    <property type="component" value="Unassembled WGS sequence"/>
</dbReference>
<evidence type="ECO:0000256" key="2">
    <source>
        <dbReference type="SAM" id="SignalP"/>
    </source>
</evidence>
<sequence>MTARLTARQAVLASLAASSAAAAGGNCKKRPVGDEEVDESSDEGGSEWEGRRTKAVVQKKAKLNDKGKAKAKNKGKSTKVDSAGRSKADKAADDDIEMEDVGVGGGDVVAYFAAMADRLQEQLQRVQDAKAKAEHVFELKAALPPPESNRQHNRMQEVERHARVWCSMVTRDANTQVHDSSVRATSQLEAVVKKMQAIADKIKDIDHNEEAKLSLEDLPEPLWMSTAEGTGGFGLGAYLGFVPSIESLAPVSTSIRALTQQRAMHPIVELDRSPKANTINKWTGRSSAPLRECRVFRVNHRPTVTLVQLLERLAGVVESVELLCPPKEPEYDKKGREKPRHDATDMQWRRGEFKKVKYLPSIKVFSRLQKVSVNSVWTKLVEDRSYSWPALLELSTVSVTMAAPLSWIAKAEKGLTSLDLMVDKDDPSCKEKVEIDKIAKAIKDTPSAKSLASLSGRVHHNLSAPAADEGFIALMGSDMGGPLHNIQMILPDIRTTDMIKALHKFRSSCVAEGAREDYRGGFTDGEGCMGGVKLRLPLSGAVAPLADAQSTLETCCQQAETVTLPTRTHHARDNAAAIVPAASFACPSAHTLTIEFCGGQHPLPQYLLNDPAAMLPRVASIEVKQKVRCFCFALSHVALRHMVAVGVLTAAADVGSRPVTVPATPPQPQPLTDVHTPPHDVLPSLPATDTYCRRGTLILVGVSKWPANENHHTPQLYLR</sequence>
<feature type="region of interest" description="Disordered" evidence="1">
    <location>
        <begin position="20"/>
        <end position="93"/>
    </location>
</feature>
<organism evidence="3 4">
    <name type="scientific">Vitrella brassicaformis (strain CCMP3155)</name>
    <dbReference type="NCBI Taxonomy" id="1169540"/>
    <lineage>
        <taxon>Eukaryota</taxon>
        <taxon>Sar</taxon>
        <taxon>Alveolata</taxon>
        <taxon>Colpodellida</taxon>
        <taxon>Vitrellaceae</taxon>
        <taxon>Vitrella</taxon>
    </lineage>
</organism>
<protein>
    <submittedName>
        <fullName evidence="3">Uncharacterized protein</fullName>
    </submittedName>
</protein>
<accession>A0A0G4GTJ5</accession>
<feature type="compositionally biased region" description="Acidic residues" evidence="1">
    <location>
        <begin position="34"/>
        <end position="46"/>
    </location>
</feature>
<evidence type="ECO:0000313" key="4">
    <source>
        <dbReference type="Proteomes" id="UP000041254"/>
    </source>
</evidence>
<gene>
    <name evidence="3" type="ORF">Vbra_10296</name>
</gene>
<proteinExistence type="predicted"/>
<feature type="compositionally biased region" description="Basic and acidic residues" evidence="1">
    <location>
        <begin position="78"/>
        <end position="93"/>
    </location>
</feature>
<dbReference type="PhylomeDB" id="A0A0G4GTJ5"/>
<dbReference type="VEuPathDB" id="CryptoDB:Vbra_10296"/>
<feature type="signal peptide" evidence="2">
    <location>
        <begin position="1"/>
        <end position="22"/>
    </location>
</feature>
<keyword evidence="2" id="KW-0732">Signal</keyword>